<evidence type="ECO:0000256" key="1">
    <source>
        <dbReference type="ARBA" id="ARBA00001974"/>
    </source>
</evidence>
<evidence type="ECO:0000259" key="5">
    <source>
        <dbReference type="Pfam" id="PF07992"/>
    </source>
</evidence>
<feature type="domain" description="FAD/NAD(P)-binding" evidence="5">
    <location>
        <begin position="29"/>
        <end position="344"/>
    </location>
</feature>
<dbReference type="GO" id="GO:0005737">
    <property type="term" value="C:cytoplasm"/>
    <property type="evidence" value="ECO:0007669"/>
    <property type="project" value="TreeGrafter"/>
</dbReference>
<dbReference type="GO" id="GO:0016651">
    <property type="term" value="F:oxidoreductase activity, acting on NAD(P)H"/>
    <property type="evidence" value="ECO:0007669"/>
    <property type="project" value="TreeGrafter"/>
</dbReference>
<evidence type="ECO:0000256" key="3">
    <source>
        <dbReference type="ARBA" id="ARBA00022827"/>
    </source>
</evidence>
<comment type="caution">
    <text evidence="7">The sequence shown here is derived from an EMBL/GenBank/DDBJ whole genome shotgun (WGS) entry which is preliminary data.</text>
</comment>
<name>A0A106BZ37_SHEFR</name>
<organism evidence="7">
    <name type="scientific">Shewanella frigidimarina</name>
    <dbReference type="NCBI Taxonomy" id="56812"/>
    <lineage>
        <taxon>Bacteria</taxon>
        <taxon>Pseudomonadati</taxon>
        <taxon>Pseudomonadota</taxon>
        <taxon>Gammaproteobacteria</taxon>
        <taxon>Alteromonadales</taxon>
        <taxon>Shewanellaceae</taxon>
        <taxon>Shewanella</taxon>
    </lineage>
</organism>
<dbReference type="Pfam" id="PF07992">
    <property type="entry name" value="Pyr_redox_2"/>
    <property type="match status" value="1"/>
</dbReference>
<evidence type="ECO:0000256" key="4">
    <source>
        <dbReference type="ARBA" id="ARBA00023002"/>
    </source>
</evidence>
<evidence type="ECO:0000256" key="2">
    <source>
        <dbReference type="ARBA" id="ARBA00022630"/>
    </source>
</evidence>
<evidence type="ECO:0000313" key="8">
    <source>
        <dbReference type="Proteomes" id="UP000055702"/>
    </source>
</evidence>
<dbReference type="RefSeq" id="WP_059746339.1">
    <property type="nucleotide sequence ID" value="NZ_LRDC01000027.1"/>
</dbReference>
<dbReference type="PANTHER" id="PTHR43557:SF2">
    <property type="entry name" value="RIESKE DOMAIN-CONTAINING PROTEIN-RELATED"/>
    <property type="match status" value="1"/>
</dbReference>
<protein>
    <submittedName>
        <fullName evidence="7">Pyridine nucleotide-disulfide oxidoreductase</fullName>
    </submittedName>
</protein>
<dbReference type="SUPFAM" id="SSF51905">
    <property type="entry name" value="FAD/NAD(P)-binding domain"/>
    <property type="match status" value="2"/>
</dbReference>
<dbReference type="Proteomes" id="UP000055702">
    <property type="component" value="Unassembled WGS sequence"/>
</dbReference>
<dbReference type="AlphaFoldDB" id="A0A106BZ37"/>
<dbReference type="PANTHER" id="PTHR43557">
    <property type="entry name" value="APOPTOSIS-INDUCING FACTOR 1"/>
    <property type="match status" value="1"/>
</dbReference>
<reference evidence="7 8" key="1">
    <citation type="submission" date="2016-01" db="EMBL/GenBank/DDBJ databases">
        <title>Draft genome of the antarctic isolate Shewanella frigidimarina Ag06-30.</title>
        <authorList>
            <person name="Parmeciano Di Noto G."/>
            <person name="Vazquez S."/>
            <person name="Mac Cormack W."/>
            <person name="Iriarte A."/>
            <person name="Quiroga C."/>
        </authorList>
    </citation>
    <scope>NUCLEOTIDE SEQUENCE [LARGE SCALE GENOMIC DNA]</scope>
    <source>
        <strain evidence="7 8">Ag06-30</strain>
    </source>
</reference>
<dbReference type="InterPro" id="IPR028202">
    <property type="entry name" value="Reductase_C"/>
</dbReference>
<dbReference type="Gene3D" id="3.50.50.60">
    <property type="entry name" value="FAD/NAD(P)-binding domain"/>
    <property type="match status" value="2"/>
</dbReference>
<dbReference type="InterPro" id="IPR016156">
    <property type="entry name" value="FAD/NAD-linked_Rdtase_dimer_sf"/>
</dbReference>
<dbReference type="PRINTS" id="PR00411">
    <property type="entry name" value="PNDRDTASEI"/>
</dbReference>
<accession>A0A106BZ37</accession>
<dbReference type="SUPFAM" id="SSF55424">
    <property type="entry name" value="FAD/NAD-linked reductases, dimerisation (C-terminal) domain"/>
    <property type="match status" value="1"/>
</dbReference>
<evidence type="ECO:0000259" key="6">
    <source>
        <dbReference type="Pfam" id="PF14759"/>
    </source>
</evidence>
<keyword evidence="2" id="KW-0285">Flavoprotein</keyword>
<comment type="cofactor">
    <cofactor evidence="1">
        <name>FAD</name>
        <dbReference type="ChEBI" id="CHEBI:57692"/>
    </cofactor>
</comment>
<dbReference type="Pfam" id="PF14759">
    <property type="entry name" value="Reductase_C"/>
    <property type="match status" value="1"/>
</dbReference>
<dbReference type="Gene3D" id="3.30.390.30">
    <property type="match status" value="1"/>
</dbReference>
<gene>
    <name evidence="7" type="ORF">AWJ07_18420</name>
</gene>
<evidence type="ECO:0000313" key="7">
    <source>
        <dbReference type="EMBL" id="KVX01278.1"/>
    </source>
</evidence>
<dbReference type="EMBL" id="LRDC01000027">
    <property type="protein sequence ID" value="KVX01278.1"/>
    <property type="molecule type" value="Genomic_DNA"/>
</dbReference>
<dbReference type="InterPro" id="IPR023753">
    <property type="entry name" value="FAD/NAD-binding_dom"/>
</dbReference>
<proteinExistence type="predicted"/>
<feature type="domain" description="Reductase C-terminal" evidence="6">
    <location>
        <begin position="363"/>
        <end position="445"/>
    </location>
</feature>
<dbReference type="InterPro" id="IPR036188">
    <property type="entry name" value="FAD/NAD-bd_sf"/>
</dbReference>
<dbReference type="PRINTS" id="PR00368">
    <property type="entry name" value="FADPNR"/>
</dbReference>
<keyword evidence="4" id="KW-0560">Oxidoreductase</keyword>
<sequence>MHNTQSEQLTVVSCDPESTTTHINDLTLKIVIIGASHAGVNVAFNLRQQGWLGIIILIDSDPQLPYHRPPLSKKTLQSDEVIATPLKQHQAYIDNNIDLCLGVTVESINSQSKLVLLANGSQITYDKLVIATGGSAFIPPIDGLADTVDEEGNPQYFAMRTHADAVAIKAALNKSKDKQVVIIGGGYIGLESASSFIALGANVTVIEMQPKILSRVTSPVMSDFLTALHINKGVALQTNKSVIKIKHQVSNHQVSKHPTTKHIVECSDGSQYPADFILVGVGVRLNTQLAINTGLVVEQGIKVNDACQTSDPDIFALGDCTQHFSPLYQRWIRLESVQNAVDQAKAASQFLTSQHHLAAAVPWFWSDQYEYKLQIVGLSDGFDDLVVRQESPEQFSVWYFKNDKLLCVEAVNYTKVYVLGTQAIKQQLIVNKTILKDTSIELNKLTLLSV</sequence>
<dbReference type="InterPro" id="IPR050446">
    <property type="entry name" value="FAD-oxidoreductase/Apoptosis"/>
</dbReference>
<keyword evidence="3" id="KW-0274">FAD</keyword>